<dbReference type="InParanoid" id="E9HJ04"/>
<proteinExistence type="predicted"/>
<organism evidence="1 2">
    <name type="scientific">Daphnia pulex</name>
    <name type="common">Water flea</name>
    <dbReference type="NCBI Taxonomy" id="6669"/>
    <lineage>
        <taxon>Eukaryota</taxon>
        <taxon>Metazoa</taxon>
        <taxon>Ecdysozoa</taxon>
        <taxon>Arthropoda</taxon>
        <taxon>Crustacea</taxon>
        <taxon>Branchiopoda</taxon>
        <taxon>Diplostraca</taxon>
        <taxon>Cladocera</taxon>
        <taxon>Anomopoda</taxon>
        <taxon>Daphniidae</taxon>
        <taxon>Daphnia</taxon>
    </lineage>
</organism>
<dbReference type="OrthoDB" id="6617129at2759"/>
<keyword evidence="2" id="KW-1185">Reference proteome</keyword>
<protein>
    <submittedName>
        <fullName evidence="1">Uncharacterized protein</fullName>
    </submittedName>
</protein>
<evidence type="ECO:0000313" key="2">
    <source>
        <dbReference type="Proteomes" id="UP000000305"/>
    </source>
</evidence>
<name>E9HJ04_DAPPU</name>
<evidence type="ECO:0000313" key="1">
    <source>
        <dbReference type="EMBL" id="EFX68276.1"/>
    </source>
</evidence>
<reference evidence="1 2" key="1">
    <citation type="journal article" date="2011" name="Science">
        <title>The ecoresponsive genome of Daphnia pulex.</title>
        <authorList>
            <person name="Colbourne J.K."/>
            <person name="Pfrender M.E."/>
            <person name="Gilbert D."/>
            <person name="Thomas W.K."/>
            <person name="Tucker A."/>
            <person name="Oakley T.H."/>
            <person name="Tokishita S."/>
            <person name="Aerts A."/>
            <person name="Arnold G.J."/>
            <person name="Basu M.K."/>
            <person name="Bauer D.J."/>
            <person name="Caceres C.E."/>
            <person name="Carmel L."/>
            <person name="Casola C."/>
            <person name="Choi J.H."/>
            <person name="Detter J.C."/>
            <person name="Dong Q."/>
            <person name="Dusheyko S."/>
            <person name="Eads B.D."/>
            <person name="Frohlich T."/>
            <person name="Geiler-Samerotte K.A."/>
            <person name="Gerlach D."/>
            <person name="Hatcher P."/>
            <person name="Jogdeo S."/>
            <person name="Krijgsveld J."/>
            <person name="Kriventseva E.V."/>
            <person name="Kultz D."/>
            <person name="Laforsch C."/>
            <person name="Lindquist E."/>
            <person name="Lopez J."/>
            <person name="Manak J.R."/>
            <person name="Muller J."/>
            <person name="Pangilinan J."/>
            <person name="Patwardhan R.P."/>
            <person name="Pitluck S."/>
            <person name="Pritham E.J."/>
            <person name="Rechtsteiner A."/>
            <person name="Rho M."/>
            <person name="Rogozin I.B."/>
            <person name="Sakarya O."/>
            <person name="Salamov A."/>
            <person name="Schaack S."/>
            <person name="Shapiro H."/>
            <person name="Shiga Y."/>
            <person name="Skalitzky C."/>
            <person name="Smith Z."/>
            <person name="Souvorov A."/>
            <person name="Sung W."/>
            <person name="Tang Z."/>
            <person name="Tsuchiya D."/>
            <person name="Tu H."/>
            <person name="Vos H."/>
            <person name="Wang M."/>
            <person name="Wolf Y.I."/>
            <person name="Yamagata H."/>
            <person name="Yamada T."/>
            <person name="Ye Y."/>
            <person name="Shaw J.R."/>
            <person name="Andrews J."/>
            <person name="Crease T.J."/>
            <person name="Tang H."/>
            <person name="Lucas S.M."/>
            <person name="Robertson H.M."/>
            <person name="Bork P."/>
            <person name="Koonin E.V."/>
            <person name="Zdobnov E.M."/>
            <person name="Grigoriev I.V."/>
            <person name="Lynch M."/>
            <person name="Boore J.L."/>
        </authorList>
    </citation>
    <scope>NUCLEOTIDE SEQUENCE [LARGE SCALE GENOMIC DNA]</scope>
</reference>
<dbReference type="Proteomes" id="UP000000305">
    <property type="component" value="Unassembled WGS sequence"/>
</dbReference>
<dbReference type="KEGG" id="dpx:DAPPUDRAFT_330247"/>
<sequence>MKNIADEVKAVKAGKTYFLNSVHLEHTNRATMCTLILDSIKLLGDSFDTKTYNLFIVTDGVAYMFLFGKTIIRPYFRGVGGANFQAYVDSLDSASRGNFTVHNARTKVEHALGVENFLKSETGGPGRYTCYLQYVRKARTIVSAEQISSCKQEALNLAFLDFPNSYSQLE</sequence>
<dbReference type="HOGENOM" id="CLU_1572191_0_0_1"/>
<dbReference type="EMBL" id="GL732659">
    <property type="protein sequence ID" value="EFX68276.1"/>
    <property type="molecule type" value="Genomic_DNA"/>
</dbReference>
<dbReference type="AlphaFoldDB" id="E9HJ04"/>
<accession>E9HJ04</accession>
<gene>
    <name evidence="1" type="ORF">DAPPUDRAFT_330247</name>
</gene>